<dbReference type="EMBL" id="CAXAMN010025973">
    <property type="protein sequence ID" value="CAK9099530.1"/>
    <property type="molecule type" value="Genomic_DNA"/>
</dbReference>
<evidence type="ECO:0000313" key="3">
    <source>
        <dbReference type="EMBL" id="CAK9099652.1"/>
    </source>
</evidence>
<protein>
    <recommendedName>
        <fullName evidence="1">Strawberry notch AAA domain-containing protein</fullName>
    </recommendedName>
</protein>
<comment type="caution">
    <text evidence="3">The sequence shown here is derived from an EMBL/GenBank/DDBJ whole genome shotgun (WGS) entry which is preliminary data.</text>
</comment>
<accession>A0ABP0RKC8</accession>
<gene>
    <name evidence="2" type="ORF">CCMP2556_LOCUS47094</name>
    <name evidence="3" type="ORF">CCMP2556_LOCUS47139</name>
</gene>
<dbReference type="EMBL" id="CAXAMN010025984">
    <property type="protein sequence ID" value="CAK9099652.1"/>
    <property type="molecule type" value="Genomic_DNA"/>
</dbReference>
<dbReference type="Pfam" id="PF13872">
    <property type="entry name" value="AAA_34"/>
    <property type="match status" value="1"/>
</dbReference>
<evidence type="ECO:0000313" key="2">
    <source>
        <dbReference type="EMBL" id="CAK9099530.1"/>
    </source>
</evidence>
<organism evidence="3 4">
    <name type="scientific">Durusdinium trenchii</name>
    <dbReference type="NCBI Taxonomy" id="1381693"/>
    <lineage>
        <taxon>Eukaryota</taxon>
        <taxon>Sar</taxon>
        <taxon>Alveolata</taxon>
        <taxon>Dinophyceae</taxon>
        <taxon>Suessiales</taxon>
        <taxon>Symbiodiniaceae</taxon>
        <taxon>Durusdinium</taxon>
    </lineage>
</organism>
<evidence type="ECO:0000313" key="4">
    <source>
        <dbReference type="Proteomes" id="UP001642484"/>
    </source>
</evidence>
<feature type="domain" description="Strawberry notch AAA" evidence="1">
    <location>
        <begin position="277"/>
        <end position="344"/>
    </location>
</feature>
<evidence type="ECO:0000259" key="1">
    <source>
        <dbReference type="Pfam" id="PF13872"/>
    </source>
</evidence>
<dbReference type="PANTHER" id="PTHR12706">
    <property type="entry name" value="STRAWBERRY NOTCH-RELATED"/>
    <property type="match status" value="1"/>
</dbReference>
<dbReference type="InterPro" id="IPR039187">
    <property type="entry name" value="SNO_AAA"/>
</dbReference>
<proteinExistence type="predicted"/>
<dbReference type="PANTHER" id="PTHR12706:SF30">
    <property type="entry name" value="PROTEIN STRAWBERRY NOTCH-RELATED"/>
    <property type="match status" value="1"/>
</dbReference>
<dbReference type="InterPro" id="IPR026741">
    <property type="entry name" value="SNO"/>
</dbReference>
<dbReference type="Proteomes" id="UP001642484">
    <property type="component" value="Unassembled WGS sequence"/>
</dbReference>
<name>A0ABP0RKC8_9DINO</name>
<reference evidence="3 4" key="1">
    <citation type="submission" date="2024-02" db="EMBL/GenBank/DDBJ databases">
        <authorList>
            <person name="Chen Y."/>
            <person name="Shah S."/>
            <person name="Dougan E. K."/>
            <person name="Thang M."/>
            <person name="Chan C."/>
        </authorList>
    </citation>
    <scope>NUCLEOTIDE SEQUENCE [LARGE SCALE GENOMIC DNA]</scope>
</reference>
<sequence>MAEGLSANASFLYNGVLQPQTDPEKARRFFPMLRKWAETGKEYRGQVFSSAEVEEAISAFEKSAAPRSVPSPQQKTQEFWPRWAMNKARGVEVLAPLKGKPTWSQATPVAIGYHGQKKCFLFVRSERFEMDCQRHEVRPVGGGRTAQQQLEDLISRGHRAENHHEWTDGSDLNVDDQNAVEFIRPGIAAPAKQSKETREATNGADGGFVEARRRCNARCALLCLASQPSKVARICIGIAAHLQALEDEGPSHILHTSLFVDTRRACLRPELNESDALALPAVVAEERLSSLQLETVCFAARRFRTKLPDGRTAGYVLGDGTGCGKGRVISALLYHMWNSGHRRHPALHFDGQRRGKRLVTFRCSHLQGPFGFQRPATASAFSTCRCLHLCSRASA</sequence>
<keyword evidence="4" id="KW-1185">Reference proteome</keyword>